<name>A0A7I8KJ92_SPIIN</name>
<dbReference type="AlphaFoldDB" id="A0A7I8KJ92"/>
<gene>
    <name evidence="1" type="ORF">SI8410_05007738</name>
</gene>
<accession>A0A7I8KJ92</accession>
<dbReference type="Proteomes" id="UP000663760">
    <property type="component" value="Chromosome 5"/>
</dbReference>
<organism evidence="1 2">
    <name type="scientific">Spirodela intermedia</name>
    <name type="common">Intermediate duckweed</name>
    <dbReference type="NCBI Taxonomy" id="51605"/>
    <lineage>
        <taxon>Eukaryota</taxon>
        <taxon>Viridiplantae</taxon>
        <taxon>Streptophyta</taxon>
        <taxon>Embryophyta</taxon>
        <taxon>Tracheophyta</taxon>
        <taxon>Spermatophyta</taxon>
        <taxon>Magnoliopsida</taxon>
        <taxon>Liliopsida</taxon>
        <taxon>Araceae</taxon>
        <taxon>Lemnoideae</taxon>
        <taxon>Spirodela</taxon>
    </lineage>
</organism>
<dbReference type="EMBL" id="LR746268">
    <property type="protein sequence ID" value="CAA7397075.1"/>
    <property type="molecule type" value="Genomic_DNA"/>
</dbReference>
<evidence type="ECO:0000313" key="1">
    <source>
        <dbReference type="EMBL" id="CAA7397075.1"/>
    </source>
</evidence>
<keyword evidence="2" id="KW-1185">Reference proteome</keyword>
<proteinExistence type="predicted"/>
<protein>
    <submittedName>
        <fullName evidence="1">Uncharacterized protein</fullName>
    </submittedName>
</protein>
<reference evidence="1" key="1">
    <citation type="submission" date="2020-02" db="EMBL/GenBank/DDBJ databases">
        <authorList>
            <person name="Scholz U."/>
            <person name="Mascher M."/>
            <person name="Fiebig A."/>
        </authorList>
    </citation>
    <scope>NUCLEOTIDE SEQUENCE</scope>
</reference>
<evidence type="ECO:0000313" key="2">
    <source>
        <dbReference type="Proteomes" id="UP000663760"/>
    </source>
</evidence>
<sequence>MAMMSLECSLRDIFFFHSNLIIP</sequence>